<comment type="caution">
    <text evidence="2">The sequence shown here is derived from an EMBL/GenBank/DDBJ whole genome shotgun (WGS) entry which is preliminary data.</text>
</comment>
<evidence type="ECO:0000313" key="3">
    <source>
        <dbReference type="Proteomes" id="UP001222325"/>
    </source>
</evidence>
<feature type="region of interest" description="Disordered" evidence="1">
    <location>
        <begin position="1"/>
        <end position="31"/>
    </location>
</feature>
<evidence type="ECO:0000256" key="1">
    <source>
        <dbReference type="SAM" id="MobiDB-lite"/>
    </source>
</evidence>
<keyword evidence="3" id="KW-1185">Reference proteome</keyword>
<proteinExistence type="predicted"/>
<dbReference type="AlphaFoldDB" id="A0AAD6TSN8"/>
<evidence type="ECO:0000313" key="2">
    <source>
        <dbReference type="EMBL" id="KAJ7076277.1"/>
    </source>
</evidence>
<dbReference type="EMBL" id="JARJCN010000083">
    <property type="protein sequence ID" value="KAJ7076277.1"/>
    <property type="molecule type" value="Genomic_DNA"/>
</dbReference>
<organism evidence="2 3">
    <name type="scientific">Mycena belliarum</name>
    <dbReference type="NCBI Taxonomy" id="1033014"/>
    <lineage>
        <taxon>Eukaryota</taxon>
        <taxon>Fungi</taxon>
        <taxon>Dikarya</taxon>
        <taxon>Basidiomycota</taxon>
        <taxon>Agaricomycotina</taxon>
        <taxon>Agaricomycetes</taxon>
        <taxon>Agaricomycetidae</taxon>
        <taxon>Agaricales</taxon>
        <taxon>Marasmiineae</taxon>
        <taxon>Mycenaceae</taxon>
        <taxon>Mycena</taxon>
    </lineage>
</organism>
<dbReference type="Proteomes" id="UP001222325">
    <property type="component" value="Unassembled WGS sequence"/>
</dbReference>
<protein>
    <submittedName>
        <fullName evidence="2">Uncharacterized protein</fullName>
    </submittedName>
</protein>
<name>A0AAD6TSN8_9AGAR</name>
<sequence length="191" mass="20149">MRPTDGTILRSNPPAPALAALPTPPTAQHGAPLRLRARPLQGHGRIDSCSQSRAHCCAPHIRSSASAHPAPPPCAPTPPPAPACASARRPLPSPACTASALAVAGTCLPLPLEAGGRSLPRAAWRCRPYLHCATPRRPACAHFPCPLLEGRSLSQPGCHAVPPTRRLALPPLHAGRRFRPCTPTPYTARWR</sequence>
<accession>A0AAD6TSN8</accession>
<reference evidence="2" key="1">
    <citation type="submission" date="2023-03" db="EMBL/GenBank/DDBJ databases">
        <title>Massive genome expansion in bonnet fungi (Mycena s.s.) driven by repeated elements and novel gene families across ecological guilds.</title>
        <authorList>
            <consortium name="Lawrence Berkeley National Laboratory"/>
            <person name="Harder C.B."/>
            <person name="Miyauchi S."/>
            <person name="Viragh M."/>
            <person name="Kuo A."/>
            <person name="Thoen E."/>
            <person name="Andreopoulos B."/>
            <person name="Lu D."/>
            <person name="Skrede I."/>
            <person name="Drula E."/>
            <person name="Henrissat B."/>
            <person name="Morin E."/>
            <person name="Kohler A."/>
            <person name="Barry K."/>
            <person name="LaButti K."/>
            <person name="Morin E."/>
            <person name="Salamov A."/>
            <person name="Lipzen A."/>
            <person name="Mereny Z."/>
            <person name="Hegedus B."/>
            <person name="Baldrian P."/>
            <person name="Stursova M."/>
            <person name="Weitz H."/>
            <person name="Taylor A."/>
            <person name="Grigoriev I.V."/>
            <person name="Nagy L.G."/>
            <person name="Martin F."/>
            <person name="Kauserud H."/>
        </authorList>
    </citation>
    <scope>NUCLEOTIDE SEQUENCE</scope>
    <source>
        <strain evidence="2">CBHHK173m</strain>
    </source>
</reference>
<gene>
    <name evidence="2" type="ORF">B0H15DRAFT_1026659</name>
</gene>